<dbReference type="EMBL" id="QEVW01000012">
    <property type="protein sequence ID" value="RAW13588.1"/>
    <property type="molecule type" value="Genomic_DNA"/>
</dbReference>
<dbReference type="Gene3D" id="3.40.630.40">
    <property type="entry name" value="Zn-dependent exopeptidases"/>
    <property type="match status" value="1"/>
</dbReference>
<keyword evidence="1" id="KW-0378">Hydrolase</keyword>
<dbReference type="GO" id="GO:0030288">
    <property type="term" value="C:outer membrane-bounded periplasmic space"/>
    <property type="evidence" value="ECO:0007669"/>
    <property type="project" value="TreeGrafter"/>
</dbReference>
<accession>A0A329QSC9</accession>
<dbReference type="RefSeq" id="WP_113054525.1">
    <property type="nucleotide sequence ID" value="NZ_QEVW01000012.1"/>
</dbReference>
<name>A0A329QSC9_9BACL</name>
<comment type="caution">
    <text evidence="3">The sequence shown here is derived from an EMBL/GenBank/DDBJ whole genome shotgun (WGS) entry which is preliminary data.</text>
</comment>
<dbReference type="GO" id="GO:0008745">
    <property type="term" value="F:N-acetylmuramoyl-L-alanine amidase activity"/>
    <property type="evidence" value="ECO:0007669"/>
    <property type="project" value="InterPro"/>
</dbReference>
<dbReference type="CDD" id="cd02696">
    <property type="entry name" value="MurNAc-LAA"/>
    <property type="match status" value="1"/>
</dbReference>
<dbReference type="GO" id="GO:0009253">
    <property type="term" value="P:peptidoglycan catabolic process"/>
    <property type="evidence" value="ECO:0007669"/>
    <property type="project" value="InterPro"/>
</dbReference>
<dbReference type="Proteomes" id="UP000250642">
    <property type="component" value="Unassembled WGS sequence"/>
</dbReference>
<dbReference type="SUPFAM" id="SSF53187">
    <property type="entry name" value="Zn-dependent exopeptidases"/>
    <property type="match status" value="1"/>
</dbReference>
<evidence type="ECO:0000313" key="3">
    <source>
        <dbReference type="EMBL" id="RAW13588.1"/>
    </source>
</evidence>
<sequence>MLKVWIDAGHGGKDPGAVSNGIQEKDIALKVSLGIKNRLEADYENVQVLLSRSTDVFLELRDRTAKANAAGADILVSIHCNAGGGKGGFESFRYTSASENSIKLQDKLHKAIMGKLGGIDRGQKAQNLHMVRESKMPAVLTENLFIDVAPDADRLKQTTVINAIIDGHVQGIAAYLGLKIKTVKEDKPVTQPVTTRDINVPSKWATETWEEMTKNGYYDGTRPGAMITREESAIVMNRLRKNILKLIAGVDGDIKELDERLQEIEGEKRT</sequence>
<dbReference type="InterPro" id="IPR002508">
    <property type="entry name" value="MurNAc-LAA_cat"/>
</dbReference>
<dbReference type="PANTHER" id="PTHR30404:SF0">
    <property type="entry name" value="N-ACETYLMURAMOYL-L-ALANINE AMIDASE AMIC"/>
    <property type="match status" value="1"/>
</dbReference>
<evidence type="ECO:0000259" key="2">
    <source>
        <dbReference type="SMART" id="SM00646"/>
    </source>
</evidence>
<evidence type="ECO:0000256" key="1">
    <source>
        <dbReference type="ARBA" id="ARBA00022801"/>
    </source>
</evidence>
<proteinExistence type="predicted"/>
<organism evidence="3 4">
    <name type="scientific">Paenibacillus taichungensis</name>
    <dbReference type="NCBI Taxonomy" id="484184"/>
    <lineage>
        <taxon>Bacteria</taxon>
        <taxon>Bacillati</taxon>
        <taxon>Bacillota</taxon>
        <taxon>Bacilli</taxon>
        <taxon>Bacillales</taxon>
        <taxon>Paenibacillaceae</taxon>
        <taxon>Paenibacillus</taxon>
    </lineage>
</organism>
<dbReference type="PANTHER" id="PTHR30404">
    <property type="entry name" value="N-ACETYLMURAMOYL-L-ALANINE AMIDASE"/>
    <property type="match status" value="1"/>
</dbReference>
<evidence type="ECO:0000313" key="4">
    <source>
        <dbReference type="Proteomes" id="UP000250642"/>
    </source>
</evidence>
<protein>
    <submittedName>
        <fullName evidence="3">N-acetylmuramoyl-L-alanine amidase</fullName>
    </submittedName>
</protein>
<dbReference type="InterPro" id="IPR050695">
    <property type="entry name" value="N-acetylmuramoyl_amidase_3"/>
</dbReference>
<dbReference type="SMART" id="SM00646">
    <property type="entry name" value="Ami_3"/>
    <property type="match status" value="1"/>
</dbReference>
<dbReference type="Pfam" id="PF01520">
    <property type="entry name" value="Amidase_3"/>
    <property type="match status" value="1"/>
</dbReference>
<dbReference type="AlphaFoldDB" id="A0A329QSC9"/>
<reference evidence="3 4" key="1">
    <citation type="submission" date="2018-04" db="EMBL/GenBank/DDBJ databases">
        <title>Paenibacillus taichungensis Genome sequencing and assembly.</title>
        <authorList>
            <person name="Xu J."/>
            <person name="Rensing C."/>
            <person name="Mazhar H.S."/>
        </authorList>
    </citation>
    <scope>NUCLEOTIDE SEQUENCE [LARGE SCALE GENOMIC DNA]</scope>
    <source>
        <strain evidence="3 4">NC1</strain>
    </source>
</reference>
<gene>
    <name evidence="3" type="ORF">DC345_19800</name>
</gene>
<feature type="domain" description="MurNAc-LAA" evidence="2">
    <location>
        <begin position="64"/>
        <end position="173"/>
    </location>
</feature>